<organism evidence="7 8">
    <name type="scientific">Coniella lustricola</name>
    <dbReference type="NCBI Taxonomy" id="2025994"/>
    <lineage>
        <taxon>Eukaryota</taxon>
        <taxon>Fungi</taxon>
        <taxon>Dikarya</taxon>
        <taxon>Ascomycota</taxon>
        <taxon>Pezizomycotina</taxon>
        <taxon>Sordariomycetes</taxon>
        <taxon>Sordariomycetidae</taxon>
        <taxon>Diaporthales</taxon>
        <taxon>Schizoparmaceae</taxon>
        <taxon>Coniella</taxon>
    </lineage>
</organism>
<dbReference type="GO" id="GO:0071944">
    <property type="term" value="C:cell periphery"/>
    <property type="evidence" value="ECO:0007669"/>
    <property type="project" value="UniProtKB-ARBA"/>
</dbReference>
<evidence type="ECO:0000313" key="8">
    <source>
        <dbReference type="Proteomes" id="UP000241462"/>
    </source>
</evidence>
<dbReference type="PANTHER" id="PTHR15549">
    <property type="entry name" value="PAIRED IMMUNOGLOBULIN-LIKE TYPE 2 RECEPTOR"/>
    <property type="match status" value="1"/>
</dbReference>
<evidence type="ECO:0000313" key="7">
    <source>
        <dbReference type="EMBL" id="PSR90851.1"/>
    </source>
</evidence>
<feature type="transmembrane region" description="Helical" evidence="6">
    <location>
        <begin position="102"/>
        <end position="127"/>
    </location>
</feature>
<dbReference type="InParanoid" id="A0A2T3AC82"/>
<keyword evidence="2 6" id="KW-0812">Transmembrane</keyword>
<evidence type="ECO:0000256" key="1">
    <source>
        <dbReference type="ARBA" id="ARBA00004167"/>
    </source>
</evidence>
<evidence type="ECO:0000256" key="5">
    <source>
        <dbReference type="SAM" id="MobiDB-lite"/>
    </source>
</evidence>
<comment type="subcellular location">
    <subcellularLocation>
        <location evidence="1">Membrane</location>
        <topology evidence="1">Single-pass membrane protein</topology>
    </subcellularLocation>
</comment>
<protein>
    <submittedName>
        <fullName evidence="7">Uncharacterized protein</fullName>
    </submittedName>
</protein>
<evidence type="ECO:0000256" key="4">
    <source>
        <dbReference type="ARBA" id="ARBA00023136"/>
    </source>
</evidence>
<keyword evidence="8" id="KW-1185">Reference proteome</keyword>
<dbReference type="STRING" id="2025994.A0A2T3AC82"/>
<feature type="region of interest" description="Disordered" evidence="5">
    <location>
        <begin position="482"/>
        <end position="531"/>
    </location>
</feature>
<feature type="region of interest" description="Disordered" evidence="5">
    <location>
        <begin position="312"/>
        <end position="363"/>
    </location>
</feature>
<evidence type="ECO:0000256" key="6">
    <source>
        <dbReference type="SAM" id="Phobius"/>
    </source>
</evidence>
<dbReference type="GO" id="GO:0016020">
    <property type="term" value="C:membrane"/>
    <property type="evidence" value="ECO:0007669"/>
    <property type="project" value="UniProtKB-SubCell"/>
</dbReference>
<name>A0A2T3AC82_9PEZI</name>
<dbReference type="InterPro" id="IPR051694">
    <property type="entry name" value="Immunoregulatory_rcpt-like"/>
</dbReference>
<evidence type="ECO:0000256" key="3">
    <source>
        <dbReference type="ARBA" id="ARBA00022989"/>
    </source>
</evidence>
<gene>
    <name evidence="7" type="ORF">BD289DRAFT_452104</name>
</gene>
<evidence type="ECO:0000256" key="2">
    <source>
        <dbReference type="ARBA" id="ARBA00022692"/>
    </source>
</evidence>
<dbReference type="OrthoDB" id="5240840at2759"/>
<keyword evidence="3 6" id="KW-1133">Transmembrane helix</keyword>
<dbReference type="AlphaFoldDB" id="A0A2T3AC82"/>
<feature type="compositionally biased region" description="Polar residues" evidence="5">
    <location>
        <begin position="335"/>
        <end position="345"/>
    </location>
</feature>
<accession>A0A2T3AC82</accession>
<proteinExistence type="predicted"/>
<reference evidence="7 8" key="1">
    <citation type="journal article" date="2018" name="Mycol. Prog.">
        <title>Coniella lustricola, a new species from submerged detritus.</title>
        <authorList>
            <person name="Raudabaugh D.B."/>
            <person name="Iturriaga T."/>
            <person name="Carver A."/>
            <person name="Mondo S."/>
            <person name="Pangilinan J."/>
            <person name="Lipzen A."/>
            <person name="He G."/>
            <person name="Amirebrahimi M."/>
            <person name="Grigoriev I.V."/>
            <person name="Miller A.N."/>
        </authorList>
    </citation>
    <scope>NUCLEOTIDE SEQUENCE [LARGE SCALE GENOMIC DNA]</scope>
    <source>
        <strain evidence="7 8">B22-T-1</strain>
    </source>
</reference>
<dbReference type="EMBL" id="KZ678414">
    <property type="protein sequence ID" value="PSR90851.1"/>
    <property type="molecule type" value="Genomic_DNA"/>
</dbReference>
<keyword evidence="4 6" id="KW-0472">Membrane</keyword>
<dbReference type="Proteomes" id="UP000241462">
    <property type="component" value="Unassembled WGS sequence"/>
</dbReference>
<sequence>MATSATLGLGQFITTLDGKRCTAVPRTDVSSQTISATSFQATPTAQTEAASQSNAQNAASSTTLQLGAGHSVTSADAQDAATATASAVAVSSSSNGGHSTRFNAAIVGGVVGGVMGIGLIALLIWFWRRQIKKRRRSTLLTPLSTEPWSGYGSREKRGFLLGQDSQGPTLRSAGIKSKVRAQYGRVRGDIGTRLRSGSVHSISSHKSGRSVDMNRGNSQYMNASPLISHGRSGSLALSGADESNTTIKDQITGVFSRIIGQSRTQESGFNEKNDIFSARGLHGSRNYTSPNSRQVLNAPDFLTLVNMDDAELASGAPQQRRHSRIRGGSEGSAMTKKSQQSSINPFSDIHAVPGPTGTQPSTYIQDMRRSRGQSLGAGSIDLSKVYDVRGLHIVNDTSNPAASREASRLSSDQVSNAPALSNFSGRESLVSDLSIAPTFAAKRNKFRSDPFDLEELSTSLPSNTGYPPLPFAAAAAVANAEASSNSGRLSRPQAAHTRHISDGSSKYTSGVADGVYDDWSDPGPDIGPIVR</sequence>